<accession>A0ACB0F6K2</accession>
<dbReference type="EMBL" id="OX596117">
    <property type="protein sequence ID" value="CAI9708529.1"/>
    <property type="molecule type" value="Genomic_DNA"/>
</dbReference>
<dbReference type="Proteomes" id="UP001162501">
    <property type="component" value="Chromosome 33"/>
</dbReference>
<reference evidence="1" key="1">
    <citation type="submission" date="2023-05" db="EMBL/GenBank/DDBJ databases">
        <authorList>
            <consortium name="ELIXIR-Norway"/>
        </authorList>
    </citation>
    <scope>NUCLEOTIDE SEQUENCE</scope>
</reference>
<name>A0ACB0F6K2_RANTA</name>
<evidence type="ECO:0000313" key="1">
    <source>
        <dbReference type="EMBL" id="CAI9708529.1"/>
    </source>
</evidence>
<gene>
    <name evidence="1" type="ORF">MRATA1EN3_LOCUS19742</name>
</gene>
<protein>
    <submittedName>
        <fullName evidence="1">Uncharacterized protein</fullName>
    </submittedName>
</protein>
<evidence type="ECO:0000313" key="2">
    <source>
        <dbReference type="Proteomes" id="UP001162501"/>
    </source>
</evidence>
<organism evidence="1 2">
    <name type="scientific">Rangifer tarandus platyrhynchus</name>
    <name type="common">Svalbard reindeer</name>
    <dbReference type="NCBI Taxonomy" id="3082113"/>
    <lineage>
        <taxon>Eukaryota</taxon>
        <taxon>Metazoa</taxon>
        <taxon>Chordata</taxon>
        <taxon>Craniata</taxon>
        <taxon>Vertebrata</taxon>
        <taxon>Euteleostomi</taxon>
        <taxon>Mammalia</taxon>
        <taxon>Eutheria</taxon>
        <taxon>Laurasiatheria</taxon>
        <taxon>Artiodactyla</taxon>
        <taxon>Ruminantia</taxon>
        <taxon>Pecora</taxon>
        <taxon>Cervidae</taxon>
        <taxon>Odocoileinae</taxon>
        <taxon>Rangifer</taxon>
    </lineage>
</organism>
<proteinExistence type="predicted"/>
<sequence>MTARGRVHANEAAALGAGPGSRSQGPCASAPGGRLSPCPAPKGPSPKLHPGFGAGVGRLAWVTEHSGSCSSSAVHHPAPRCPLLGDPRPRTTSRPGTRREGGTEAAGLRRIGTWDSIPSQPEVPPGLLRHHPLPSRAAEGVGGADLRGPFQLKHLMFHEIRVNVAMEMSERICDSADVTEESPEEAAGVRGALPTPPPPPRPWCQGDTPCAPHGPMRPSGYKECLSIAAYREKDRLALGDVWNTALFPCSGPSAKVMVNTAPSVSCSNRGRVEEFCCDSSGVLTAGRRTRRVDPRESREQRPALLESREQSRGPGVRPGAREQLKTPSPPSTAHRPLPPRGAEPPGAPPRAAPGGGGAGGRAALQRQSASGQRRTRPVPSAERLSRRQTGRGRRRTQPRCEPCRVGAPPEPRPPGPGALGPSGAGRGHACAALTMPPAAPARLALALGLGLWLGALAGVPGRGCGPCAPPCLCGPAPGAACLVNCSGHGLRTLGPALRIPADATALDVSHNLLRALDIGLLANLSALTELDISNNKISTLEEGIFANLFNLSEINLGGNPLECDCGLAWLPRWAEGQRVRVVRPEAATCAGPGPLAGQPLLSGVLLDGACGEEYVACVPDDSSGAVALVAFSAAPEGPVAAEACGALCFAAGQTLAALSEQGRCLCGAARPPNASSACLPSCSGSSLTPAPACRGPSLLQHIFPASPGAALLGPQGPLASGQPAAFHITASLPVSSTHWDFGDGSPEVDVAGPDASHRFVLPGRYPVTAMLALGAGSARLGAEVRVEAAPAALELVCVASVHSNETLQLGVRNRGGSGLEATYSIVALGEEPAQVVHPLCPPDTEIFPGNGHCYRLQAEKASWAQAQEQCRAWAGAALAMVDSPAVQRFLVSRVTRSLDVWIGFSAVEGAAAGPAPQGGAFSLESCQNWLPGEPHPATAERCVRLGPAGQCNTDLCSAPHSYVCELRPGGPVWDAENFLMGAPSGDLQGPLSPLEQQEALLAPQEPVEVMAFPGLSPSREVFLTAAEFATQELGRPAQLRLQVFRAGRGAGALDNSSKPQGQSLENRTELAPACTPEGPLCPRTNVCLPLDTPCHLGACANGSTPGPGLPGVSYALWKEFLFSVPAGPPAQYSVPFHSQDVALLPGDLISLQHDAGPGALLHCPPTLGFLGSETPYFSANASAWLARLPAQLEAAPAGPACALRLLAATERLTPLLGLGPNPGLWRPGRYEVRATVGNGVSRHNLTCSFDVLSPVAGLQAIYPAPQDGRFYVPTSGSALVLQVDSGANATAVARWPGGNASAPFEAACPAAVAALAPGCAEAANGSLFSVLKLPELREGEHEVEVVVENGAGRANLSLLVTAEEPIRGLRATPSPEARVLQGVLVRYSPVVEAGSDVVFRWTIDDKQSLTFHNVVFNVIYQSAAVFKLSLTASNHVSSVSAHFNVTVEPMHRMQGLQVSAVPSVLAPNATLALAAHVLVDSAVEVAFLWTFGDGEQAVSQFKPPYDKSFEVPDPTVAQVLVGHNTSHTYTVPGEYNLTLLVSTAFENLTQQVPVSVRAALPAVAVAVGSQVLVAGWPVTFFPCPLPSPGGVLYTWDFGDGSPAVSQPQPEVNHTFASRGTYRVRLEVNNTVSLVVAAISVRVFEELRGLTVSLSPAVEQGAPVVVSAALDSGDNVTWTFDMGDGTVLMGPEATVEHVYRRAQNCTVTVGASSPAGRLAHSLPVHVFVLEVLWIEPVACIASQPHARLTAHVTGDPAHYVFDWTFGDGSSNISIRGDPTVTHNFTRSGTFPLALVLASRVNRAHYFSSVCVEPELGNVTLRPERQFVRLGDEAHLVAHAWPPFPYRYTWDFGTEDAAAHVGGPEATFTYRLVGSYLVTVTAANNISAANDSALVEVQEPVEVTGIRVNSSHALELQQPYLFSAVGHGRPASYLWELGDGGRLQGPTVTHSYGSTGCFQVRVAGWNEVSRGEARLNVTVQRRVRGLSVNASRTVLPLNGSVSFSTVLEAGSDVRYSWVLCDRCTPIPGGPTISYTFRSVGTFNIIVTAENEVGAAQDSIFVYVLQHIEGLQVVGCGCCFPTNRTLQLQAAVRDGTNISYSWAAQRDSGPTLAGSGKAFSLTVLEAGTYHVQLRATNMLGSASANCTVDFVEPVGWLAITASPNPAAVNASIVLRAELAGGSGVTYSWSLEEGPRWETPEPSTALSFPTPGLRPVTVTAENQLGSANASVEVVVQVPVSGLSIQARELDGGFVVAGSTVPFWGQLAAGTDVSWRWAVPGGSRQGQHVTVVLSDAGPVWVQLNASNAVSWVVATHNLTVQEPVVGLVLWASRKVVEPGQPVHFQILLAAGSAVRFLLQVGGGGLEVLPEPHFSRSFPRVGDYTVSVHAENRVSRAQAQVRISVLEAVGGLQVPDCCGLAIATGAERNFSARVQQGSRVAYAWYFSLQKVQGDSLVILSGRDVTYTPVAAGLLEIHVRAFNELGGVNCTLQVEVQDAIQHVALRGPRCFANRSAHFEAATSPSARRVTYRWDFGDGAPVEDTEVPWAAHSYLQPGDYRVQVNASNLVSFFVAQATVTVHVLACREPAVDVALPPQVLMRRSQRNYLEAHVDLRDCVSYQTEYRWEVYRAASCQRPGRAARVALPGVDVSRPQLVLPRLALPVGHYCFVFLVSFGDTPLARSIQANVTVAAERLVPIVEGGSSRVWSDSQDLVLDGSKSYDPNLEDGDQTPLSFHWACVSATQSETGGCALNFGPRGSSVVTIPRERLRAGVEYTFNLTVWKAGRKEEVTSQTVLVRSGQLPIVSLECVSCKAQAVYAVSRSSYVYLEGRCDNCDGGSERGLWAARSFSNETLVLDATTTSTGRAGMRLVVRQGVLRDGEGYTFTLTVLGRSGQEQGCASIRLAPNRPPRGGSCRLFPLEDVRALITKLHFECAGWQDAEDAGAPLVYALQLRRCRQGHCEEFCVYKGSLASYGAVLPPGFAPHFVVGLAVLVQDQLGATVVALNRSLTITLPDPPGDPADGPPDLTGWLHSLAGSTLPGLLRQADPQHVMEYSLALIAVLNEYEQTLPVLAEPDPRQELRAQIRKNITETLVSLRVNTVDDIQQVAAALAQCTVSSRELVCRSCLKKTLHRLEDMMRILQAETATGAGTPTAIADSILNITGDLIHVASSDVHGPQPSELGAEPPSLLVASRAYQLSSALVGILTRSRVLNEEPLTLAGEEILAQGKRSDPRSLLCQGDAPGPGCHFSIPEAFSAALPNLSDVVQLILLVDSNPFPFGYISNYTVSTKVASMAFQTQAGTQIPIRQLASERAITVKVPNNSDQASQGQRVPAGSAVIQPRASVSVVVTLENSNPEAGLHLQLTFTVLDEQYLPEEPEPFLAAYLHSEPRPNEHNCSASKRISLEALAGGDHRPYTFFIAPGSRDLGTSYYLNLSSHFRWSALTVSVGLYTSLCQYFSEEDMAWRTEGLVPLEETSPREAVCLTRHLTAFGASLFVPASRVEFTFPEPASGVNHVVLLTCAVCLLTYAVMAVILRKLDQLDVRRVRAIPFCGKGGRFKYEILVKTGWGRGSGTTAHVGIMLYGADGRSGHRHLDGDGAFQRNSLDVFQIATPHSLGRLWKIRVWHDNKGLSPAWFLQHVIIRDLQSARSTFFLVNDWLSVETEANGGLVEKEVLAASDAALRRFKRLLVAELQRGFFDKHVWLSIWDRPPRSRFTRVQRATCCVLLVGLFLGANAVWYGAVRDSTHSRGPVSSLAPLSLDTVAVGLVSSLVVYPVYLAILFLFRMSRSKVAGGLSPTPAGPQALDVDSCLDSSVLDSSMLAFPGLGAEAFAGQVRQDSFLEDSKSLVCWPSSEGTLSWPDLLSDPSVMGSALQRLARGRMGLTPGPEEDSLSLVSPSSPAKYFSASDEDLIRQILAEGAGSLAPTQDTQGETDLLAGLCSAPGEKTQPVMLRSPGDAGLPSPGLKWEQPPPARLPKTGAHPSPRTAFRSSEPLLTHLPAFPGLVEGLRKRLLPAWCAPLAHGLSLLLVAVAVGVSGWVGASFPPSVSVMWLLSSGSSFLASFLCWEPFKVLLEALYFSLVAKRLHPDEDDTLVESPAVTPVSERVPRVRPPHGFALFLAKEEARKVKRLHGMLRGLLVYMFFLLVTLLANYGDTSCHSHAYRLQSAIKQELDSQAFLAITRSDEFWPWMSHVLLPYIHGNQSRPELGPPRLRQVRLQEGESLRGALALSLTCFQREASASGGFSTSDYSVGWGSAALNSSEIWAYSAPDLLGVWSWGSCAVYDSGGYVQELGPSLEESRAQLGFLQLHNWIDNRSRAVFVELTRYSPAVGLHAAVTLRLEFPAAGHAVAALSVRPFVLRQLSAGLSLPLLTSVSLLLFALYFSAAEVRAWRREGCTRATRAGTWARWLLVALTAAAALVRLAQLGAADRQWTRFLRRRPHRFTSFEQVAQLSAVARGLTASLLFLLLVKAAQQLRFVRQWSVFGKTLCRALPELAGAALGLVMLAAAYAQLAVLLVSSCVDSLRSAAQAFLVLCPGTGGPALCPAESWRLSPMLCTGLWALRLWGALRLGSVLLRWRYHTLHGELYRPAWEPQDYEMVELFLRRLRLWMGFSKVKEFRHKVRFEGMEPLPSRSSRGSKASADVPPPSGGSDTSRPSTSSSQLEGLSVGLGRPGPRELEPEPSRLHAVFEALLAQFDRLNQATEDVYQLERRLQRLQGHRSNVLPASPPPGPSPGLRPVLPSRLARASRGIGLATGPSRASLRARNKIHPSSS</sequence>